<keyword evidence="1" id="KW-0732">Signal</keyword>
<dbReference type="SUPFAM" id="SSF52833">
    <property type="entry name" value="Thioredoxin-like"/>
    <property type="match status" value="1"/>
</dbReference>
<dbReference type="PANTHER" id="PTHR36057:SF1">
    <property type="entry name" value="LIPOPROTEIN LIPID ATTACHMENT SITE-LIKE PROTEIN, PUTATIVE (DUF1223)-RELATED"/>
    <property type="match status" value="1"/>
</dbReference>
<evidence type="ECO:0000256" key="1">
    <source>
        <dbReference type="SAM" id="SignalP"/>
    </source>
</evidence>
<organism evidence="2 3">
    <name type="scientific">Roseovarius faecimaris</name>
    <dbReference type="NCBI Taxonomy" id="2494550"/>
    <lineage>
        <taxon>Bacteria</taxon>
        <taxon>Pseudomonadati</taxon>
        <taxon>Pseudomonadota</taxon>
        <taxon>Alphaproteobacteria</taxon>
        <taxon>Rhodobacterales</taxon>
        <taxon>Roseobacteraceae</taxon>
        <taxon>Roseovarius</taxon>
    </lineage>
</organism>
<dbReference type="OrthoDB" id="9808254at2"/>
<reference evidence="3" key="1">
    <citation type="submission" date="2018-12" db="EMBL/GenBank/DDBJ databases">
        <title>Complete genome sequence of Roseovarius sp. MME-070.</title>
        <authorList>
            <person name="Nam Y.-D."/>
            <person name="Kang J."/>
            <person name="Chung W.-H."/>
            <person name="Park Y.S."/>
        </authorList>
    </citation>
    <scope>NUCLEOTIDE SEQUENCE [LARGE SCALE GENOMIC DNA]</scope>
    <source>
        <strain evidence="3">MME-070</strain>
    </source>
</reference>
<sequence>MRQLKKFMAMALMLLLPVGAGAQEHPVVVELFTSQGCSSCPPADAYLHKLAKRDGVIALAMHVDYWDYIGWKDSFASPKMTARQRGYARTGNRRMVYTPQMIINGQDHVVGNRPKDVEELIQRHARAGAVMALSATREGNQVMVRGETLTPVKGPAVVQLIRFMPRQTVDIKRGENAGRSLSYANIVTEIRELRDWDGKGALEFSAQISGSGPGVILVQGADHGPVLAAAYIE</sequence>
<protein>
    <submittedName>
        <fullName evidence="2">DUF1223 domain-containing protein</fullName>
    </submittedName>
</protein>
<dbReference type="RefSeq" id="WP_157707438.1">
    <property type="nucleotide sequence ID" value="NZ_CP034348.1"/>
</dbReference>
<dbReference type="InterPro" id="IPR036249">
    <property type="entry name" value="Thioredoxin-like_sf"/>
</dbReference>
<dbReference type="InterPro" id="IPR010634">
    <property type="entry name" value="DUF1223"/>
</dbReference>
<accession>A0A6I6IRN8</accession>
<feature type="chain" id="PRO_5026249415" evidence="1">
    <location>
        <begin position="23"/>
        <end position="233"/>
    </location>
</feature>
<dbReference type="KEGG" id="rom:EI983_10920"/>
<dbReference type="PANTHER" id="PTHR36057">
    <property type="match status" value="1"/>
</dbReference>
<keyword evidence="3" id="KW-1185">Reference proteome</keyword>
<dbReference type="Pfam" id="PF06764">
    <property type="entry name" value="DUF1223"/>
    <property type="match status" value="1"/>
</dbReference>
<evidence type="ECO:0000313" key="3">
    <source>
        <dbReference type="Proteomes" id="UP000428330"/>
    </source>
</evidence>
<proteinExistence type="predicted"/>
<dbReference type="Proteomes" id="UP000428330">
    <property type="component" value="Chromosome"/>
</dbReference>
<gene>
    <name evidence="2" type="ORF">EI983_10920</name>
</gene>
<dbReference type="AlphaFoldDB" id="A0A6I6IRN8"/>
<evidence type="ECO:0000313" key="2">
    <source>
        <dbReference type="EMBL" id="QGX98754.1"/>
    </source>
</evidence>
<dbReference type="EMBL" id="CP034348">
    <property type="protein sequence ID" value="QGX98754.1"/>
    <property type="molecule type" value="Genomic_DNA"/>
</dbReference>
<feature type="signal peptide" evidence="1">
    <location>
        <begin position="1"/>
        <end position="22"/>
    </location>
</feature>
<name>A0A6I6IRN8_9RHOB</name>